<dbReference type="InterPro" id="IPR050563">
    <property type="entry name" value="4-hydroxybenzoyl-CoA_TE"/>
</dbReference>
<keyword evidence="2" id="KW-0378">Hydrolase</keyword>
<dbReference type="GO" id="GO:0047617">
    <property type="term" value="F:fatty acyl-CoA hydrolase activity"/>
    <property type="evidence" value="ECO:0007669"/>
    <property type="project" value="TreeGrafter"/>
</dbReference>
<keyword evidence="4" id="KW-1185">Reference proteome</keyword>
<reference evidence="3" key="1">
    <citation type="submission" date="2021-03" db="EMBL/GenBank/DDBJ databases">
        <title>Roseibium sp. CAU 1637 isolated from Incheon.</title>
        <authorList>
            <person name="Kim W."/>
        </authorList>
    </citation>
    <scope>NUCLEOTIDE SEQUENCE</scope>
    <source>
        <strain evidence="3">CAU 1637</strain>
    </source>
</reference>
<dbReference type="RefSeq" id="WP_206944300.1">
    <property type="nucleotide sequence ID" value="NZ_JAFLNF010000010.1"/>
</dbReference>
<evidence type="ECO:0000256" key="1">
    <source>
        <dbReference type="ARBA" id="ARBA00005953"/>
    </source>
</evidence>
<evidence type="ECO:0000313" key="4">
    <source>
        <dbReference type="Proteomes" id="UP000664779"/>
    </source>
</evidence>
<organism evidence="3 4">
    <name type="scientific">Roseibium limicola</name>
    <dbReference type="NCBI Taxonomy" id="2816037"/>
    <lineage>
        <taxon>Bacteria</taxon>
        <taxon>Pseudomonadati</taxon>
        <taxon>Pseudomonadota</taxon>
        <taxon>Alphaproteobacteria</taxon>
        <taxon>Hyphomicrobiales</taxon>
        <taxon>Stappiaceae</taxon>
        <taxon>Roseibium</taxon>
    </lineage>
</organism>
<name>A0A939J8K9_9HYPH</name>
<comment type="caution">
    <text evidence="3">The sequence shown here is derived from an EMBL/GenBank/DDBJ whole genome shotgun (WGS) entry which is preliminary data.</text>
</comment>
<accession>A0A939J8K9</accession>
<dbReference type="Pfam" id="PF13279">
    <property type="entry name" value="4HBT_2"/>
    <property type="match status" value="1"/>
</dbReference>
<dbReference type="CDD" id="cd00586">
    <property type="entry name" value="4HBT"/>
    <property type="match status" value="1"/>
</dbReference>
<dbReference type="EMBL" id="JAFLNF010000010">
    <property type="protein sequence ID" value="MBO0347317.1"/>
    <property type="molecule type" value="Genomic_DNA"/>
</dbReference>
<protein>
    <submittedName>
        <fullName evidence="3">Acyl-CoA thioesterase</fullName>
    </submittedName>
</protein>
<dbReference type="Gene3D" id="3.10.129.10">
    <property type="entry name" value="Hotdog Thioesterase"/>
    <property type="match status" value="1"/>
</dbReference>
<gene>
    <name evidence="3" type="ORF">J0X15_18960</name>
</gene>
<evidence type="ECO:0000256" key="2">
    <source>
        <dbReference type="ARBA" id="ARBA00022801"/>
    </source>
</evidence>
<dbReference type="PANTHER" id="PTHR31793:SF27">
    <property type="entry name" value="NOVEL THIOESTERASE SUPERFAMILY DOMAIN AND SAPOSIN A-TYPE DOMAIN CONTAINING PROTEIN (0610012H03RIK)"/>
    <property type="match status" value="1"/>
</dbReference>
<sequence length="139" mass="15333">MADLQARLEDFPACTTDKLRYRDCDAQGHVNNAVYSTFLESARTEMLYVGGEPILDPGCGFVIVRLELDFVAETHWPGTVDIGSRILKLGTSSVTMKQTIFQNGKVVADAVCVLVQVNMDSRKPQAISDRARARLEPLS</sequence>
<evidence type="ECO:0000313" key="3">
    <source>
        <dbReference type="EMBL" id="MBO0347317.1"/>
    </source>
</evidence>
<comment type="similarity">
    <text evidence="1">Belongs to the 4-hydroxybenzoyl-CoA thioesterase family.</text>
</comment>
<dbReference type="Proteomes" id="UP000664779">
    <property type="component" value="Unassembled WGS sequence"/>
</dbReference>
<dbReference type="SUPFAM" id="SSF54637">
    <property type="entry name" value="Thioesterase/thiol ester dehydrase-isomerase"/>
    <property type="match status" value="1"/>
</dbReference>
<proteinExistence type="inferred from homology"/>
<dbReference type="AlphaFoldDB" id="A0A939J8K9"/>
<dbReference type="InterPro" id="IPR029069">
    <property type="entry name" value="HotDog_dom_sf"/>
</dbReference>
<dbReference type="PANTHER" id="PTHR31793">
    <property type="entry name" value="4-HYDROXYBENZOYL-COA THIOESTERASE FAMILY MEMBER"/>
    <property type="match status" value="1"/>
</dbReference>